<dbReference type="RefSeq" id="WP_121160802.1">
    <property type="nucleotide sequence ID" value="NZ_RBKT01000001.1"/>
</dbReference>
<name>A0A495JWD8_9ACTN</name>
<evidence type="ECO:0000313" key="2">
    <source>
        <dbReference type="EMBL" id="RKR92865.1"/>
    </source>
</evidence>
<dbReference type="Proteomes" id="UP000277671">
    <property type="component" value="Unassembled WGS sequence"/>
</dbReference>
<comment type="caution">
    <text evidence="2">The sequence shown here is derived from an EMBL/GenBank/DDBJ whole genome shotgun (WGS) entry which is preliminary data.</text>
</comment>
<feature type="region of interest" description="Disordered" evidence="1">
    <location>
        <begin position="288"/>
        <end position="310"/>
    </location>
</feature>
<dbReference type="AlphaFoldDB" id="A0A495JWD8"/>
<evidence type="ECO:0000313" key="3">
    <source>
        <dbReference type="Proteomes" id="UP000277671"/>
    </source>
</evidence>
<organism evidence="2 3">
    <name type="scientific">Micromonospora pisi</name>
    <dbReference type="NCBI Taxonomy" id="589240"/>
    <lineage>
        <taxon>Bacteria</taxon>
        <taxon>Bacillati</taxon>
        <taxon>Actinomycetota</taxon>
        <taxon>Actinomycetes</taxon>
        <taxon>Micromonosporales</taxon>
        <taxon>Micromonosporaceae</taxon>
        <taxon>Micromonospora</taxon>
    </lineage>
</organism>
<gene>
    <name evidence="2" type="ORF">BDK92_7347</name>
</gene>
<keyword evidence="3" id="KW-1185">Reference proteome</keyword>
<sequence>MTLTQADIQAVAPGQLVMPKVGLLIVTPAHADKWLADHNDWNRKFKPGRIETYERDMNAGHWLFNDSSIGFFYMPEDDGTPAWSTLDRLSLDELLPNEVLGNGQHRLTAIKQTGRPALYTIIRGIIPKAKKTIDRGAKRSIADSRDEANANTLVAIATRVLRVQRGLFRAGGANAITDSEINEYIDANPSLGRAVDVASLAMNRKVPIVPAVIGAAYHLCSQLDGGTATAYAEVFFVDQLIKNINLSEFDPAQVLYQRLRAGQAGKRNMPGDDAWPYVISAWNHFRKGSKPTKLQAPPGGWTPQNIPTPK</sequence>
<reference evidence="2 3" key="1">
    <citation type="submission" date="2018-10" db="EMBL/GenBank/DDBJ databases">
        <title>Sequencing the genomes of 1000 actinobacteria strains.</title>
        <authorList>
            <person name="Klenk H.-P."/>
        </authorList>
    </citation>
    <scope>NUCLEOTIDE SEQUENCE [LARGE SCALE GENOMIC DNA]</scope>
    <source>
        <strain evidence="2 3">DSM 45175</strain>
    </source>
</reference>
<proteinExistence type="predicted"/>
<protein>
    <submittedName>
        <fullName evidence="2">Uncharacterized protein</fullName>
    </submittedName>
</protein>
<evidence type="ECO:0000256" key="1">
    <source>
        <dbReference type="SAM" id="MobiDB-lite"/>
    </source>
</evidence>
<dbReference type="OrthoDB" id="950695at2"/>
<accession>A0A495JWD8</accession>
<dbReference type="EMBL" id="RBKT01000001">
    <property type="protein sequence ID" value="RKR92865.1"/>
    <property type="molecule type" value="Genomic_DNA"/>
</dbReference>